<protein>
    <submittedName>
        <fullName evidence="6">Transcriptional regulatorDNA-binding transcriptional regulator, HxlR family</fullName>
    </submittedName>
</protein>
<sequence>MRASGMAARNKPESPERRSPCPVACALDLFGDRWTLLVIRDLMLGRSRFKDFAGSPEGIPTNILSDRLTRLTEGGVIEKVPAEDGSKRFAYALTKKGESLKPLLLAIRDWGLKWEPGTEARLG</sequence>
<evidence type="ECO:0000259" key="5">
    <source>
        <dbReference type="PROSITE" id="PS51118"/>
    </source>
</evidence>
<reference evidence="6 7" key="1">
    <citation type="submission" date="2021-06" db="EMBL/GenBank/DDBJ databases">
        <title>Complete genome of Haloferula helveola possessing various polysaccharide degrading enzymes.</title>
        <authorList>
            <person name="Takami H."/>
            <person name="Huang C."/>
            <person name="Hamasaki K."/>
        </authorList>
    </citation>
    <scope>NUCLEOTIDE SEQUENCE [LARGE SCALE GENOMIC DNA]</scope>
    <source>
        <strain evidence="6 7">CN-1</strain>
    </source>
</reference>
<organism evidence="6 7">
    <name type="scientific">Haloferula helveola</name>
    <dbReference type="NCBI Taxonomy" id="490095"/>
    <lineage>
        <taxon>Bacteria</taxon>
        <taxon>Pseudomonadati</taxon>
        <taxon>Verrucomicrobiota</taxon>
        <taxon>Verrucomicrobiia</taxon>
        <taxon>Verrucomicrobiales</taxon>
        <taxon>Verrucomicrobiaceae</taxon>
        <taxon>Haloferula</taxon>
    </lineage>
</organism>
<dbReference type="Pfam" id="PF01638">
    <property type="entry name" value="HxlR"/>
    <property type="match status" value="1"/>
</dbReference>
<feature type="domain" description="HTH hxlR-type" evidence="5">
    <location>
        <begin position="21"/>
        <end position="119"/>
    </location>
</feature>
<dbReference type="PANTHER" id="PTHR33204:SF37">
    <property type="entry name" value="HTH-TYPE TRANSCRIPTIONAL REGULATOR YODB"/>
    <property type="match status" value="1"/>
</dbReference>
<feature type="compositionally biased region" description="Basic and acidic residues" evidence="4">
    <location>
        <begin position="10"/>
        <end position="19"/>
    </location>
</feature>
<accession>A0ABM7RDX8</accession>
<name>A0ABM7RDX8_9BACT</name>
<dbReference type="InterPro" id="IPR036390">
    <property type="entry name" value="WH_DNA-bd_sf"/>
</dbReference>
<dbReference type="PROSITE" id="PS51118">
    <property type="entry name" value="HTH_HXLR"/>
    <property type="match status" value="1"/>
</dbReference>
<keyword evidence="1" id="KW-0805">Transcription regulation</keyword>
<dbReference type="Proteomes" id="UP001374893">
    <property type="component" value="Chromosome"/>
</dbReference>
<evidence type="ECO:0000256" key="2">
    <source>
        <dbReference type="ARBA" id="ARBA00023125"/>
    </source>
</evidence>
<dbReference type="SUPFAM" id="SSF46785">
    <property type="entry name" value="Winged helix' DNA-binding domain"/>
    <property type="match status" value="1"/>
</dbReference>
<evidence type="ECO:0000256" key="1">
    <source>
        <dbReference type="ARBA" id="ARBA00023015"/>
    </source>
</evidence>
<dbReference type="InterPro" id="IPR002577">
    <property type="entry name" value="HTH_HxlR"/>
</dbReference>
<keyword evidence="7" id="KW-1185">Reference proteome</keyword>
<evidence type="ECO:0000256" key="4">
    <source>
        <dbReference type="SAM" id="MobiDB-lite"/>
    </source>
</evidence>
<dbReference type="EMBL" id="AP024702">
    <property type="protein sequence ID" value="BCX48108.1"/>
    <property type="molecule type" value="Genomic_DNA"/>
</dbReference>
<evidence type="ECO:0000256" key="3">
    <source>
        <dbReference type="ARBA" id="ARBA00023163"/>
    </source>
</evidence>
<keyword evidence="2" id="KW-0238">DNA-binding</keyword>
<feature type="region of interest" description="Disordered" evidence="4">
    <location>
        <begin position="1"/>
        <end position="20"/>
    </location>
</feature>
<evidence type="ECO:0000313" key="7">
    <source>
        <dbReference type="Proteomes" id="UP001374893"/>
    </source>
</evidence>
<dbReference type="Gene3D" id="1.10.10.10">
    <property type="entry name" value="Winged helix-like DNA-binding domain superfamily/Winged helix DNA-binding domain"/>
    <property type="match status" value="1"/>
</dbReference>
<evidence type="ECO:0000313" key="6">
    <source>
        <dbReference type="EMBL" id="BCX48108.1"/>
    </source>
</evidence>
<keyword evidence="3" id="KW-0804">Transcription</keyword>
<proteinExistence type="predicted"/>
<dbReference type="InterPro" id="IPR036388">
    <property type="entry name" value="WH-like_DNA-bd_sf"/>
</dbReference>
<gene>
    <name evidence="6" type="ORF">HAHE_20160</name>
</gene>
<dbReference type="PANTHER" id="PTHR33204">
    <property type="entry name" value="TRANSCRIPTIONAL REGULATOR, MARR FAMILY"/>
    <property type="match status" value="1"/>
</dbReference>